<gene>
    <name evidence="2" type="ORF">RM540_15260</name>
</gene>
<evidence type="ECO:0000256" key="1">
    <source>
        <dbReference type="SAM" id="MobiDB-lite"/>
    </source>
</evidence>
<protein>
    <submittedName>
        <fullName evidence="2">Transposase</fullName>
    </submittedName>
</protein>
<evidence type="ECO:0000313" key="3">
    <source>
        <dbReference type="Proteomes" id="UP001267426"/>
    </source>
</evidence>
<feature type="region of interest" description="Disordered" evidence="1">
    <location>
        <begin position="46"/>
        <end position="66"/>
    </location>
</feature>
<dbReference type="RefSeq" id="WP_311665684.1">
    <property type="nucleotide sequence ID" value="NZ_JAVRHT010000052.1"/>
</dbReference>
<dbReference type="InterPro" id="IPR036388">
    <property type="entry name" value="WH-like_DNA-bd_sf"/>
</dbReference>
<comment type="caution">
    <text evidence="2">The sequence shown here is derived from an EMBL/GenBank/DDBJ whole genome shotgun (WGS) entry which is preliminary data.</text>
</comment>
<dbReference type="Pfam" id="PF13565">
    <property type="entry name" value="HTH_32"/>
    <property type="match status" value="1"/>
</dbReference>
<dbReference type="EMBL" id="JAVRHT010000052">
    <property type="protein sequence ID" value="MDT0633112.1"/>
    <property type="molecule type" value="Genomic_DNA"/>
</dbReference>
<organism evidence="2 3">
    <name type="scientific">Rubrivirga litoralis</name>
    <dbReference type="NCBI Taxonomy" id="3075598"/>
    <lineage>
        <taxon>Bacteria</taxon>
        <taxon>Pseudomonadati</taxon>
        <taxon>Rhodothermota</taxon>
        <taxon>Rhodothermia</taxon>
        <taxon>Rhodothermales</taxon>
        <taxon>Rubricoccaceae</taxon>
        <taxon>Rubrivirga</taxon>
    </lineage>
</organism>
<proteinExistence type="predicted"/>
<name>A0ABU3BV09_9BACT</name>
<dbReference type="Proteomes" id="UP001267426">
    <property type="component" value="Unassembled WGS sequence"/>
</dbReference>
<sequence>MAAFSLDLRRRVLGAALADGAPTEHALAERFGVSRGFVQKLKRRWRTDGTAEPVGHRGGAPRKLSDDDRAALVAWADGSDATCAELRDRLAAERGVGVARSTVNGVLVAAGLTLKKRRSEPTSATART</sequence>
<reference evidence="2 3" key="1">
    <citation type="submission" date="2023-09" db="EMBL/GenBank/DDBJ databases">
        <authorList>
            <person name="Rey-Velasco X."/>
        </authorList>
    </citation>
    <scope>NUCLEOTIDE SEQUENCE [LARGE SCALE GENOMIC DNA]</scope>
    <source>
        <strain evidence="2 3">F394</strain>
    </source>
</reference>
<dbReference type="InterPro" id="IPR009057">
    <property type="entry name" value="Homeodomain-like_sf"/>
</dbReference>
<dbReference type="Gene3D" id="1.10.10.10">
    <property type="entry name" value="Winged helix-like DNA-binding domain superfamily/Winged helix DNA-binding domain"/>
    <property type="match status" value="1"/>
</dbReference>
<accession>A0ABU3BV09</accession>
<dbReference type="SUPFAM" id="SSF46689">
    <property type="entry name" value="Homeodomain-like"/>
    <property type="match status" value="1"/>
</dbReference>
<keyword evidence="3" id="KW-1185">Reference proteome</keyword>
<evidence type="ECO:0000313" key="2">
    <source>
        <dbReference type="EMBL" id="MDT0633112.1"/>
    </source>
</evidence>